<sequence>MSADAETAPETGAASRFDGLLNSERTSRAVALLGVLVLTWSYVSVLFYVTDVVGGRSRLIAVVVGSLLLATVVGSFVGLRTAVAVTGALLAGGFAVYVLALPQSQLQLLTPDRLLSDTVALLTGLSILRLTGAGVWAMAVAPGPVFLSWYLAVRRRYVGAVAVGGVALGLFVLTGDAGQVATLVGVTGGAVTVAAATLDRYGAGVAQLDVLTMVLAAMIVLSATVSVVPGAGAAPLLPNRGSPTVEGSLVDAQDRLNVVGSIRLSPQVRFTVDSPEPSYWQTAAYDRYTGDGWVRTGNANPYEGQLRGPPGASRTVQQQVTAEGSLSIVPAAWKPVGLQGPAAENAEVTTQGNLRPTVSLRPGESYRVTSEVPLHTTEQLRRSGTDYPDEIEERYLQLPDSTSDRVRERAAQVAGGEDNPYDKAAAVEEYLESEKRYSLSVPEPSGDIADSFLFEMDAGYCTYYATTMVAMLRAQDVPARLVTGYTTGQQVAEDEYVVRGLDAHAWVQVYFEDVGWVRFDPTPGGPRETAENARLAEARQNGQTGVDVESSEETATPTPTPTPTAETSDGGADGNSTPADSSAVAPGVVTTPGDGSIPGVGATTTADGGGSPIPDLPPRRTFLVGLVAAVGLVAGARRAGLTARAYRALWLRYGGGGQTPDDDAVRAYRRLEYLLEREHRPRRTGETPRTYLRSLSRVGLDDEAVRVGEAYERARYGDGVSRAEADEAVAVVDRLVRESTPVVGRLFR</sequence>
<dbReference type="Pfam" id="PF13559">
    <property type="entry name" value="DUF4129"/>
    <property type="match status" value="1"/>
</dbReference>
<evidence type="ECO:0000256" key="1">
    <source>
        <dbReference type="SAM" id="MobiDB-lite"/>
    </source>
</evidence>
<evidence type="ECO:0000313" key="5">
    <source>
        <dbReference type="Proteomes" id="UP001257060"/>
    </source>
</evidence>
<feature type="transmembrane region" description="Helical" evidence="2">
    <location>
        <begin position="157"/>
        <end position="174"/>
    </location>
</feature>
<organism evidence="4 5">
    <name type="scientific">Halogeometricum salsisoli</name>
    <dbReference type="NCBI Taxonomy" id="2950536"/>
    <lineage>
        <taxon>Archaea</taxon>
        <taxon>Methanobacteriati</taxon>
        <taxon>Methanobacteriota</taxon>
        <taxon>Stenosarchaea group</taxon>
        <taxon>Halobacteria</taxon>
        <taxon>Halobacteriales</taxon>
        <taxon>Haloferacaceae</taxon>
        <taxon>Halogeometricum</taxon>
    </lineage>
</organism>
<dbReference type="InterPro" id="IPR052901">
    <property type="entry name" value="Bact_TGase-like"/>
</dbReference>
<feature type="domain" description="Transglutaminase-like" evidence="3">
    <location>
        <begin position="453"/>
        <end position="523"/>
    </location>
</feature>
<dbReference type="Proteomes" id="UP001257060">
    <property type="component" value="Unassembled WGS sequence"/>
</dbReference>
<protein>
    <submittedName>
        <fullName evidence="4">TransglutaminaseTgpA domain-containing protein</fullName>
    </submittedName>
</protein>
<feature type="transmembrane region" description="Helical" evidence="2">
    <location>
        <begin position="82"/>
        <end position="100"/>
    </location>
</feature>
<dbReference type="Pfam" id="PF01841">
    <property type="entry name" value="Transglut_core"/>
    <property type="match status" value="1"/>
</dbReference>
<gene>
    <name evidence="4" type="ORF">NDI76_14140</name>
</gene>
<reference evidence="4 5" key="1">
    <citation type="submission" date="2022-06" db="EMBL/GenBank/DDBJ databases">
        <title>Halogeometricum sp. a new haloarchaeum isolate from saline soil.</title>
        <authorList>
            <person name="Strakova D."/>
            <person name="Galisteo C."/>
            <person name="Sanchez-Porro C."/>
            <person name="Ventosa A."/>
        </authorList>
    </citation>
    <scope>NUCLEOTIDE SEQUENCE [LARGE SCALE GENOMIC DNA]</scope>
    <source>
        <strain evidence="4 5">S1BR25-6</strain>
    </source>
</reference>
<feature type="transmembrane region" description="Helical" evidence="2">
    <location>
        <begin position="180"/>
        <end position="198"/>
    </location>
</feature>
<feature type="compositionally biased region" description="Low complexity" evidence="1">
    <location>
        <begin position="553"/>
        <end position="568"/>
    </location>
</feature>
<dbReference type="InterPro" id="IPR025403">
    <property type="entry name" value="TgpA-like_C"/>
</dbReference>
<feature type="transmembrane region" description="Helical" evidence="2">
    <location>
        <begin position="120"/>
        <end position="150"/>
    </location>
</feature>
<feature type="region of interest" description="Disordered" evidence="1">
    <location>
        <begin position="539"/>
        <end position="613"/>
    </location>
</feature>
<evidence type="ECO:0000313" key="4">
    <source>
        <dbReference type="EMBL" id="MDS0299885.1"/>
    </source>
</evidence>
<feature type="transmembrane region" description="Helical" evidence="2">
    <location>
        <begin position="210"/>
        <end position="232"/>
    </location>
</feature>
<keyword evidence="2" id="KW-0472">Membrane</keyword>
<dbReference type="InterPro" id="IPR002931">
    <property type="entry name" value="Transglutaminase-like"/>
</dbReference>
<proteinExistence type="predicted"/>
<feature type="transmembrane region" description="Helical" evidence="2">
    <location>
        <begin position="59"/>
        <end position="77"/>
    </location>
</feature>
<dbReference type="RefSeq" id="WP_310924737.1">
    <property type="nucleotide sequence ID" value="NZ_JAMQOP010000002.1"/>
</dbReference>
<keyword evidence="2" id="KW-0812">Transmembrane</keyword>
<dbReference type="SMART" id="SM00460">
    <property type="entry name" value="TGc"/>
    <property type="match status" value="1"/>
</dbReference>
<comment type="caution">
    <text evidence="4">The sequence shown here is derived from an EMBL/GenBank/DDBJ whole genome shotgun (WGS) entry which is preliminary data.</text>
</comment>
<dbReference type="EMBL" id="JAMQOP010000002">
    <property type="protein sequence ID" value="MDS0299885.1"/>
    <property type="molecule type" value="Genomic_DNA"/>
</dbReference>
<name>A0ABU2GGH3_9EURY</name>
<keyword evidence="2" id="KW-1133">Transmembrane helix</keyword>
<keyword evidence="5" id="KW-1185">Reference proteome</keyword>
<feature type="transmembrane region" description="Helical" evidence="2">
    <location>
        <begin position="29"/>
        <end position="47"/>
    </location>
</feature>
<evidence type="ECO:0000259" key="3">
    <source>
        <dbReference type="SMART" id="SM00460"/>
    </source>
</evidence>
<dbReference type="SUPFAM" id="SSF54001">
    <property type="entry name" value="Cysteine proteinases"/>
    <property type="match status" value="1"/>
</dbReference>
<dbReference type="InterPro" id="IPR038765">
    <property type="entry name" value="Papain-like_cys_pep_sf"/>
</dbReference>
<dbReference type="PANTHER" id="PTHR42736">
    <property type="entry name" value="PROTEIN-GLUTAMINE GAMMA-GLUTAMYLTRANSFERASE"/>
    <property type="match status" value="1"/>
</dbReference>
<accession>A0ABU2GGH3</accession>
<dbReference type="PANTHER" id="PTHR42736:SF1">
    <property type="entry name" value="PROTEIN-GLUTAMINE GAMMA-GLUTAMYLTRANSFERASE"/>
    <property type="match status" value="1"/>
</dbReference>
<evidence type="ECO:0000256" key="2">
    <source>
        <dbReference type="SAM" id="Phobius"/>
    </source>
</evidence>
<dbReference type="Gene3D" id="3.10.620.30">
    <property type="match status" value="1"/>
</dbReference>